<keyword evidence="6" id="KW-0131">Cell cycle</keyword>
<dbReference type="Pfam" id="PF13181">
    <property type="entry name" value="TPR_8"/>
    <property type="match status" value="2"/>
</dbReference>
<keyword evidence="10" id="KW-1185">Reference proteome</keyword>
<evidence type="ECO:0000313" key="10">
    <source>
        <dbReference type="Proteomes" id="UP000612746"/>
    </source>
</evidence>
<protein>
    <submittedName>
        <fullName evidence="9">Uncharacterized protein</fullName>
    </submittedName>
</protein>
<comment type="caution">
    <text evidence="9">The sequence shown here is derived from an EMBL/GenBank/DDBJ whole genome shotgun (WGS) entry which is preliminary data.</text>
</comment>
<keyword evidence="5 7" id="KW-0802">TPR repeat</keyword>
<dbReference type="SUPFAM" id="SSF48452">
    <property type="entry name" value="TPR-like"/>
    <property type="match status" value="3"/>
</dbReference>
<evidence type="ECO:0000256" key="3">
    <source>
        <dbReference type="ARBA" id="ARBA00022776"/>
    </source>
</evidence>
<dbReference type="Gene3D" id="1.25.40.10">
    <property type="entry name" value="Tetratricopeptide repeat domain"/>
    <property type="match status" value="2"/>
</dbReference>
<name>A0A8H7UDU3_9FUNG</name>
<feature type="repeat" description="TPR" evidence="7">
    <location>
        <begin position="538"/>
        <end position="571"/>
    </location>
</feature>
<evidence type="ECO:0000313" key="9">
    <source>
        <dbReference type="EMBL" id="KAG2179315.1"/>
    </source>
</evidence>
<feature type="compositionally biased region" description="Low complexity" evidence="8">
    <location>
        <begin position="21"/>
        <end position="40"/>
    </location>
</feature>
<evidence type="ECO:0000256" key="8">
    <source>
        <dbReference type="SAM" id="MobiDB-lite"/>
    </source>
</evidence>
<dbReference type="SMART" id="SM00028">
    <property type="entry name" value="TPR"/>
    <property type="match status" value="8"/>
</dbReference>
<accession>A0A8H7UDU3</accession>
<feature type="region of interest" description="Disordered" evidence="8">
    <location>
        <begin position="701"/>
        <end position="737"/>
    </location>
</feature>
<keyword evidence="4" id="KW-0833">Ubl conjugation pathway</keyword>
<dbReference type="PROSITE" id="PS50005">
    <property type="entry name" value="TPR"/>
    <property type="match status" value="3"/>
</dbReference>
<dbReference type="GO" id="GO:0045842">
    <property type="term" value="P:positive regulation of mitotic metaphase/anaphase transition"/>
    <property type="evidence" value="ECO:0007669"/>
    <property type="project" value="TreeGrafter"/>
</dbReference>
<dbReference type="GO" id="GO:0031145">
    <property type="term" value="P:anaphase-promoting complex-dependent catabolic process"/>
    <property type="evidence" value="ECO:0007669"/>
    <property type="project" value="TreeGrafter"/>
</dbReference>
<dbReference type="Pfam" id="PF12895">
    <property type="entry name" value="ANAPC3"/>
    <property type="match status" value="1"/>
</dbReference>
<dbReference type="InterPro" id="IPR011990">
    <property type="entry name" value="TPR-like_helical_dom_sf"/>
</dbReference>
<keyword evidence="2" id="KW-0677">Repeat</keyword>
<feature type="non-terminal residue" evidence="9">
    <location>
        <position position="1"/>
    </location>
</feature>
<evidence type="ECO:0000256" key="2">
    <source>
        <dbReference type="ARBA" id="ARBA00022737"/>
    </source>
</evidence>
<feature type="region of interest" description="Disordered" evidence="8">
    <location>
        <begin position="1"/>
        <end position="40"/>
    </location>
</feature>
<feature type="repeat" description="TPR" evidence="7">
    <location>
        <begin position="436"/>
        <end position="469"/>
    </location>
</feature>
<reference evidence="9" key="1">
    <citation type="submission" date="2020-12" db="EMBL/GenBank/DDBJ databases">
        <title>Metabolic potential, ecology and presence of endohyphal bacteria is reflected in genomic diversity of Mucoromycotina.</title>
        <authorList>
            <person name="Muszewska A."/>
            <person name="Okrasinska A."/>
            <person name="Steczkiewicz K."/>
            <person name="Drgas O."/>
            <person name="Orlowska M."/>
            <person name="Perlinska-Lenart U."/>
            <person name="Aleksandrzak-Piekarczyk T."/>
            <person name="Szatraj K."/>
            <person name="Zielenkiewicz U."/>
            <person name="Pilsyk S."/>
            <person name="Malc E."/>
            <person name="Mieczkowski P."/>
            <person name="Kruszewska J.S."/>
            <person name="Biernat P."/>
            <person name="Pawlowska J."/>
        </authorList>
    </citation>
    <scope>NUCLEOTIDE SEQUENCE</scope>
    <source>
        <strain evidence="9">WA0000051536</strain>
    </source>
</reference>
<dbReference type="Pfam" id="PF13374">
    <property type="entry name" value="TPR_10"/>
    <property type="match status" value="1"/>
</dbReference>
<keyword evidence="3" id="KW-0498">Mitosis</keyword>
<dbReference type="PANTHER" id="PTHR12558">
    <property type="entry name" value="CELL DIVISION CYCLE 16,23,27"/>
    <property type="match status" value="1"/>
</dbReference>
<organism evidence="9 10">
    <name type="scientific">Umbelopsis vinacea</name>
    <dbReference type="NCBI Taxonomy" id="44442"/>
    <lineage>
        <taxon>Eukaryota</taxon>
        <taxon>Fungi</taxon>
        <taxon>Fungi incertae sedis</taxon>
        <taxon>Mucoromycota</taxon>
        <taxon>Mucoromycotina</taxon>
        <taxon>Umbelopsidomycetes</taxon>
        <taxon>Umbelopsidales</taxon>
        <taxon>Umbelopsidaceae</taxon>
        <taxon>Umbelopsis</taxon>
    </lineage>
</organism>
<sequence>MQPRSQVSRRTRSTPLRNETLLDSSSPPLQSPLQTPSRISDISISPIPLNHSQYLPSNLSEASRSSISLTPLAVRHAGLVSQTYDSPIIPSSPTTHNQFLHDPTPHRLPFEKASIADPFSQPTTEERLRILRHDALQQHLYETAAYFGEKVVAKTGDTNDVYWLAQVYHQSGQFDRAADLLKKKKTWSESVACRFLAAQCAIELENWKDALDLLGHDNPFANKDFHHVPTTDGGIKLEASMCYVRGQAHMKLGDTAKAKACFKEALIVDVKCYNALDALLSYNMFEEHLGRFKTVLGILLLMSYAFTYTLCVVEWDFIYGLPYQDQCGDDADLFRSLYIIKLKKYSHQHAVAEAQNKVERVYGLGNSVDVMQSRVETLLAQSKFEDCLAMCKRIRREDEFNTAHVPAYLTCLYELKKKTELFEFANELVKQIPQAEVTWYGVGMYYFFIKNYAEARRYFSQVTTMNQYFAPAWLAFGHTFAVEKEHDQAISAYATSARLIPGSHLPLMYLGMQYMDENIMEVAYDYLQQSLALCDNDPFLLNELAVYHYSMHEYEQALEYLEKAEELAKGHQSEKGIIWEKLWCNFGHVHRKLRIHFSPLNFDRNYEKSFYYLSKVLSVNPKNSDAHASIGMIYHLKGKIGDAIAKYHEALKNSNTEVIVTELLEKALQRSADSTLDIVLSEDPDATIDSGGFDVDIENWDMSKAAPPEPPRRILQTPKLRGNEKSHASSGNNKMHEYDAEADESDILQMEQGEDPFLVDHGDLDPNLSGTFFLHKLRATSNPSTSAGSK</sequence>
<proteinExistence type="predicted"/>
<evidence type="ECO:0000256" key="4">
    <source>
        <dbReference type="ARBA" id="ARBA00022786"/>
    </source>
</evidence>
<dbReference type="GO" id="GO:0005680">
    <property type="term" value="C:anaphase-promoting complex"/>
    <property type="evidence" value="ECO:0007669"/>
    <property type="project" value="TreeGrafter"/>
</dbReference>
<dbReference type="GO" id="GO:0005737">
    <property type="term" value="C:cytoplasm"/>
    <property type="evidence" value="ECO:0007669"/>
    <property type="project" value="TreeGrafter"/>
</dbReference>
<evidence type="ECO:0000256" key="7">
    <source>
        <dbReference type="PROSITE-ProRule" id="PRU00339"/>
    </source>
</evidence>
<dbReference type="GO" id="GO:0051301">
    <property type="term" value="P:cell division"/>
    <property type="evidence" value="ECO:0007669"/>
    <property type="project" value="UniProtKB-KW"/>
</dbReference>
<dbReference type="Proteomes" id="UP000612746">
    <property type="component" value="Unassembled WGS sequence"/>
</dbReference>
<feature type="repeat" description="TPR" evidence="7">
    <location>
        <begin position="470"/>
        <end position="503"/>
    </location>
</feature>
<dbReference type="InterPro" id="IPR019734">
    <property type="entry name" value="TPR_rpt"/>
</dbReference>
<dbReference type="OrthoDB" id="10006270at2759"/>
<evidence type="ECO:0000256" key="1">
    <source>
        <dbReference type="ARBA" id="ARBA00022618"/>
    </source>
</evidence>
<evidence type="ECO:0000256" key="5">
    <source>
        <dbReference type="ARBA" id="ARBA00022803"/>
    </source>
</evidence>
<dbReference type="PANTHER" id="PTHR12558:SF9">
    <property type="entry name" value="CELL DIVISION CYCLE PROTEIN 16 HOMOLOG"/>
    <property type="match status" value="1"/>
</dbReference>
<gene>
    <name evidence="9" type="ORF">INT44_006160</name>
</gene>
<dbReference type="EMBL" id="JAEPRA010000010">
    <property type="protein sequence ID" value="KAG2179315.1"/>
    <property type="molecule type" value="Genomic_DNA"/>
</dbReference>
<dbReference type="GO" id="GO:0016567">
    <property type="term" value="P:protein ubiquitination"/>
    <property type="evidence" value="ECO:0007669"/>
    <property type="project" value="TreeGrafter"/>
</dbReference>
<evidence type="ECO:0000256" key="6">
    <source>
        <dbReference type="ARBA" id="ARBA00023306"/>
    </source>
</evidence>
<keyword evidence="1" id="KW-0132">Cell division</keyword>
<dbReference type="AlphaFoldDB" id="A0A8H7UDU3"/>